<organism evidence="4 5">
    <name type="scientific">Brucella ceti str. Cudo</name>
    <dbReference type="NCBI Taxonomy" id="595497"/>
    <lineage>
        <taxon>Bacteria</taxon>
        <taxon>Pseudomonadati</taxon>
        <taxon>Pseudomonadota</taxon>
        <taxon>Alphaproteobacteria</taxon>
        <taxon>Hyphomicrobiales</taxon>
        <taxon>Brucellaceae</taxon>
        <taxon>Brucella/Ochrobactrum group</taxon>
        <taxon>Brucella</taxon>
    </lineage>
</organism>
<dbReference type="Gene3D" id="3.40.605.10">
    <property type="entry name" value="Aldehyde Dehydrogenase, Chain A, domain 1"/>
    <property type="match status" value="1"/>
</dbReference>
<dbReference type="SUPFAM" id="SSF53720">
    <property type="entry name" value="ALDH-like"/>
    <property type="match status" value="1"/>
</dbReference>
<evidence type="ECO:0000313" key="4">
    <source>
        <dbReference type="EMBL" id="EEH13102.1"/>
    </source>
</evidence>
<dbReference type="EMBL" id="ACJD01000007">
    <property type="protein sequence ID" value="EEH13102.1"/>
    <property type="molecule type" value="Genomic_DNA"/>
</dbReference>
<comment type="caution">
    <text evidence="4">The sequence shown here is derived from an EMBL/GenBank/DDBJ whole genome shotgun (WGS) entry which is preliminary data.</text>
</comment>
<comment type="similarity">
    <text evidence="1">Belongs to the aldehyde dehydrogenase family.</text>
</comment>
<dbReference type="FunFam" id="3.40.605.10:FF:000033">
    <property type="entry name" value="NAD-dependent succinate-semialdehyde dehydrogenase"/>
    <property type="match status" value="1"/>
</dbReference>
<dbReference type="FunFam" id="3.40.309.10:FF:000009">
    <property type="entry name" value="Aldehyde dehydrogenase A"/>
    <property type="match status" value="1"/>
</dbReference>
<protein>
    <submittedName>
        <fullName evidence="4">Aldehyde dehydrogenase family protein</fullName>
    </submittedName>
</protein>
<dbReference type="GO" id="GO:0016620">
    <property type="term" value="F:oxidoreductase activity, acting on the aldehyde or oxo group of donors, NAD or NADP as acceptor"/>
    <property type="evidence" value="ECO:0007669"/>
    <property type="project" value="InterPro"/>
</dbReference>
<keyword evidence="2" id="KW-0560">Oxidoreductase</keyword>
<evidence type="ECO:0000259" key="3">
    <source>
        <dbReference type="Pfam" id="PF00171"/>
    </source>
</evidence>
<dbReference type="InterPro" id="IPR050740">
    <property type="entry name" value="Aldehyde_DH_Superfamily"/>
</dbReference>
<evidence type="ECO:0000256" key="2">
    <source>
        <dbReference type="ARBA" id="ARBA00023002"/>
    </source>
</evidence>
<accession>C0GB84</accession>
<name>C0GB84_9HYPH</name>
<feature type="domain" description="Aldehyde dehydrogenase" evidence="3">
    <location>
        <begin position="23"/>
        <end position="482"/>
    </location>
</feature>
<dbReference type="CDD" id="cd07103">
    <property type="entry name" value="ALDH_F5_SSADH_GabD"/>
    <property type="match status" value="1"/>
</dbReference>
<dbReference type="Pfam" id="PF00171">
    <property type="entry name" value="Aldedh"/>
    <property type="match status" value="1"/>
</dbReference>
<evidence type="ECO:0000313" key="5">
    <source>
        <dbReference type="Proteomes" id="UP000003678"/>
    </source>
</evidence>
<dbReference type="InterPro" id="IPR015590">
    <property type="entry name" value="Aldehyde_DH_dom"/>
</dbReference>
<dbReference type="InterPro" id="IPR016162">
    <property type="entry name" value="Ald_DH_N"/>
</dbReference>
<gene>
    <name evidence="4" type="ORF">BCETI_7000580</name>
</gene>
<dbReference type="PANTHER" id="PTHR43353">
    <property type="entry name" value="SUCCINATE-SEMIALDEHYDE DEHYDROGENASE, MITOCHONDRIAL"/>
    <property type="match status" value="1"/>
</dbReference>
<reference evidence="4 5" key="1">
    <citation type="submission" date="2009-03" db="EMBL/GenBank/DDBJ databases">
        <authorList>
            <person name="Setubal J.C."/>
            <person name="Boyle S."/>
            <person name="Crasta O.R."/>
            <person name="Gillespie J.J."/>
            <person name="Kenyon R.W."/>
            <person name="Lu J."/>
            <person name="Mane S."/>
            <person name="Nagrani S."/>
            <person name="Shallom J.M."/>
            <person name="Shallom S."/>
            <person name="Shukla M."/>
            <person name="Snyder E.E."/>
            <person name="Sobral B.W."/>
            <person name="Wattam A.R."/>
            <person name="Will R."/>
            <person name="Williams K."/>
            <person name="Yoo H."/>
            <person name="Bruce D.H."/>
            <person name="Detter C."/>
            <person name="Munk C."/>
            <person name="Brettin T.S."/>
            <person name="Ficht T."/>
        </authorList>
    </citation>
    <scope>NUCLEOTIDE SEQUENCE [LARGE SCALE GENOMIC DNA]</scope>
    <source>
        <strain evidence="4 5">Cudo</strain>
    </source>
</reference>
<dbReference type="InterPro" id="IPR016161">
    <property type="entry name" value="Ald_DH/histidinol_DH"/>
</dbReference>
<evidence type="ECO:0000256" key="1">
    <source>
        <dbReference type="ARBA" id="ARBA00009986"/>
    </source>
</evidence>
<proteinExistence type="inferred from homology"/>
<dbReference type="PANTHER" id="PTHR43353:SF5">
    <property type="entry name" value="SUCCINATE-SEMIALDEHYDE DEHYDROGENASE, MITOCHONDRIAL"/>
    <property type="match status" value="1"/>
</dbReference>
<dbReference type="Gene3D" id="3.40.309.10">
    <property type="entry name" value="Aldehyde Dehydrogenase, Chain A, domain 2"/>
    <property type="match status" value="1"/>
</dbReference>
<sequence>MRIGKMEMQTRYPDVKLFIDGTWRDGSRGETIEIFNPATDEVIGHIARATTADLDDALAAVDRGFEAWSKVSAFDRYKIMRRAADIFRSRGEEVARLLTMEQGKPLAEARIEAAAACDLIDWFAEEARRSYGRIVPPRQAYVMQAEVKEPVGPFAAFTPWNFPINQAVRKISAALAAGCSILLKAAEDTPAAPAELVRAFAEAGLPDGAINLVYGDPAEISAYLIPHPVIRKVSFTGSTQVGKQLATLAGLHMKRVTMELGGHAPVIIAADADVEQAIKVVSGSKFRNAGQVCISPTRFLIENSVYDQVVEGMAAYATSLKVGDGLEAGTTMGPLVNAKRVNAMERLVQDAREHKARVVTGGERIGNRGNFFEPTILADVPRDAAIMNEEPFGPVALLNRFDALDEALSEANRLNYGLAAYAFTGSSAKAARISSTVRSGMITINHYGLALPEVPFGGINDSGYGTEGGADALEAYQNTKFVSFLQA</sequence>
<dbReference type="InterPro" id="IPR016163">
    <property type="entry name" value="Ald_DH_C"/>
</dbReference>
<dbReference type="AlphaFoldDB" id="C0GB84"/>
<dbReference type="Proteomes" id="UP000003678">
    <property type="component" value="Unassembled WGS sequence"/>
</dbReference>